<organism evidence="1 2">
    <name type="scientific">Ancylostoma ceylanicum</name>
    <dbReference type="NCBI Taxonomy" id="53326"/>
    <lineage>
        <taxon>Eukaryota</taxon>
        <taxon>Metazoa</taxon>
        <taxon>Ecdysozoa</taxon>
        <taxon>Nematoda</taxon>
        <taxon>Chromadorea</taxon>
        <taxon>Rhabditida</taxon>
        <taxon>Rhabditina</taxon>
        <taxon>Rhabditomorpha</taxon>
        <taxon>Strongyloidea</taxon>
        <taxon>Ancylostomatidae</taxon>
        <taxon>Ancylostomatinae</taxon>
        <taxon>Ancylostoma</taxon>
    </lineage>
</organism>
<sequence length="97" mass="11449">MDFKPIRILKSKQCSFQPYPEFFKKLKSRKNCWLNQCIWRHQKSELKVSAKISPPCPQYPAHFGMQEIEEIQRYQSRPSLTKNIALSHSNKPANDAQ</sequence>
<dbReference type="EMBL" id="JARK01001340">
    <property type="protein sequence ID" value="EYC30918.1"/>
    <property type="molecule type" value="Genomic_DNA"/>
</dbReference>
<reference evidence="2" key="1">
    <citation type="journal article" date="2015" name="Nat. Genet.">
        <title>The genome and transcriptome of the zoonotic hookworm Ancylostoma ceylanicum identify infection-specific gene families.</title>
        <authorList>
            <person name="Schwarz E.M."/>
            <person name="Hu Y."/>
            <person name="Antoshechkin I."/>
            <person name="Miller M.M."/>
            <person name="Sternberg P.W."/>
            <person name="Aroian R.V."/>
        </authorList>
    </citation>
    <scope>NUCLEOTIDE SEQUENCE</scope>
    <source>
        <strain evidence="2">HY135</strain>
    </source>
</reference>
<name>A0A016VVY1_9BILA</name>
<evidence type="ECO:0000313" key="1">
    <source>
        <dbReference type="EMBL" id="EYC30918.1"/>
    </source>
</evidence>
<dbReference type="AlphaFoldDB" id="A0A016VVY1"/>
<gene>
    <name evidence="1" type="primary">Acey_s0004.g1848</name>
    <name evidence="1" type="ORF">Y032_0004g1848</name>
</gene>
<comment type="caution">
    <text evidence="1">The sequence shown here is derived from an EMBL/GenBank/DDBJ whole genome shotgun (WGS) entry which is preliminary data.</text>
</comment>
<accession>A0A016VVY1</accession>
<evidence type="ECO:0000313" key="2">
    <source>
        <dbReference type="Proteomes" id="UP000024635"/>
    </source>
</evidence>
<dbReference type="Proteomes" id="UP000024635">
    <property type="component" value="Unassembled WGS sequence"/>
</dbReference>
<proteinExistence type="predicted"/>
<keyword evidence="2" id="KW-1185">Reference proteome</keyword>
<protein>
    <submittedName>
        <fullName evidence="1">Uncharacterized protein</fullName>
    </submittedName>
</protein>